<feature type="transmembrane region" description="Helical" evidence="2">
    <location>
        <begin position="344"/>
        <end position="363"/>
    </location>
</feature>
<dbReference type="AlphaFoldDB" id="A0A6P8IKC9"/>
<organism evidence="3 5">
    <name type="scientific">Actinia tenebrosa</name>
    <name type="common">Australian red waratah sea anemone</name>
    <dbReference type="NCBI Taxonomy" id="6105"/>
    <lineage>
        <taxon>Eukaryota</taxon>
        <taxon>Metazoa</taxon>
        <taxon>Cnidaria</taxon>
        <taxon>Anthozoa</taxon>
        <taxon>Hexacorallia</taxon>
        <taxon>Actiniaria</taxon>
        <taxon>Actiniidae</taxon>
        <taxon>Actinia</taxon>
    </lineage>
</organism>
<dbReference type="PANTHER" id="PTHR11328:SF28">
    <property type="entry name" value="MAJOR FACILITATOR SUPERFAMILY DOMAIN-CONTAINING PROTEIN 12"/>
    <property type="match status" value="1"/>
</dbReference>
<evidence type="ECO:0000313" key="3">
    <source>
        <dbReference type="Proteomes" id="UP000515163"/>
    </source>
</evidence>
<dbReference type="FunFam" id="1.20.1250.20:FF:000431">
    <property type="entry name" value="Predicted protein"/>
    <property type="match status" value="1"/>
</dbReference>
<evidence type="ECO:0000256" key="1">
    <source>
        <dbReference type="ARBA" id="ARBA00008335"/>
    </source>
</evidence>
<dbReference type="RefSeq" id="XP_031567379.1">
    <property type="nucleotide sequence ID" value="XM_031711519.1"/>
</dbReference>
<protein>
    <submittedName>
        <fullName evidence="4 5">Major facilitator superfamily domain-containing protein 12-like isoform X2</fullName>
    </submittedName>
</protein>
<dbReference type="SUPFAM" id="SSF103473">
    <property type="entry name" value="MFS general substrate transporter"/>
    <property type="match status" value="1"/>
</dbReference>
<feature type="transmembrane region" description="Helical" evidence="2">
    <location>
        <begin position="465"/>
        <end position="489"/>
    </location>
</feature>
<dbReference type="Pfam" id="PF13347">
    <property type="entry name" value="MFS_2"/>
    <property type="match status" value="2"/>
</dbReference>
<dbReference type="OrthoDB" id="1730117at2759"/>
<sequence length="669" mass="74626">MESSCKKMMFNCQPFRRGGPKSTTLLKDERLIWSQKLSFACGHVLNDLVGSAWFSYLLVFLTKVSELSNAHAGYVILSSQILEALWNPVVGRLCDRTISRYGRRKLWHLVGTFCVTITVPMMFMRCISCEDEPSGTKMWYYIGLGTFCCFGWGATQIGHLALIPEICRSKTDAIELSALRSAVTFMCGIFIYVVTWILLGQSKEESLSPNVWKQFMYLGFIIVGTGTFFNFLYHIWTDEPPNEGYESKDISNNLSKNKSRKLKKAKVPMKASCFSSKSMNSKTTTSACTKNKRHTEEAVSLTKNENTEPEGLRLEVIERNIVVGKADRKLSEWLKEPSFYKTNILYMCSRWVVIISQAYLPLYLIETLQFEKESIAYFPLVVLISGVAASPSVGPLNKRFGSKMAFIVGCLLSLAASIWFFLQSIEGKNAVYMAAILIGCGGSIMLATSLSFIAEVIGQNKSSGAFVYGTIGFTDKLSSGIVIAIIQVLNPRPNGDRSDCPPCDRFVRQVLSFTPGCAALFGLLLVVFFFESIFTCKRKVLTSDTATQTEKITIEREREPGHGVIPHVVINQENDSPIKKPDSSNHNHDHAVVYTARDATPTSFAVSKDHDGPSNVFQASDHDSVLDNHLFTKRNFLSSSWCNLESQAAVRLASYEKTSPNLARRSFAV</sequence>
<proteinExistence type="inferred from homology"/>
<evidence type="ECO:0000256" key="2">
    <source>
        <dbReference type="SAM" id="Phobius"/>
    </source>
</evidence>
<dbReference type="Proteomes" id="UP000515163">
    <property type="component" value="Unplaced"/>
</dbReference>
<dbReference type="InterPro" id="IPR039672">
    <property type="entry name" value="MFS_2"/>
</dbReference>
<evidence type="ECO:0000313" key="4">
    <source>
        <dbReference type="RefSeq" id="XP_031567379.1"/>
    </source>
</evidence>
<feature type="transmembrane region" description="Helical" evidence="2">
    <location>
        <begin position="405"/>
        <end position="425"/>
    </location>
</feature>
<name>A0A6P8IKC9_ACTTE</name>
<dbReference type="GO" id="GO:0015293">
    <property type="term" value="F:symporter activity"/>
    <property type="evidence" value="ECO:0007669"/>
    <property type="project" value="InterPro"/>
</dbReference>
<keyword evidence="3" id="KW-1185">Reference proteome</keyword>
<dbReference type="Gene3D" id="1.20.1250.20">
    <property type="entry name" value="MFS general substrate transporter like domains"/>
    <property type="match status" value="2"/>
</dbReference>
<keyword evidence="2" id="KW-0812">Transmembrane</keyword>
<evidence type="ECO:0000313" key="5">
    <source>
        <dbReference type="RefSeq" id="XP_031567381.1"/>
    </source>
</evidence>
<feature type="transmembrane region" description="Helical" evidence="2">
    <location>
        <begin position="139"/>
        <end position="162"/>
    </location>
</feature>
<dbReference type="GO" id="GO:0005886">
    <property type="term" value="C:plasma membrane"/>
    <property type="evidence" value="ECO:0007669"/>
    <property type="project" value="TreeGrafter"/>
</dbReference>
<dbReference type="RefSeq" id="XP_031567381.1">
    <property type="nucleotide sequence ID" value="XM_031711521.1"/>
</dbReference>
<feature type="transmembrane region" description="Helical" evidence="2">
    <location>
        <begin position="375"/>
        <end position="393"/>
    </location>
</feature>
<dbReference type="GO" id="GO:0008643">
    <property type="term" value="P:carbohydrate transport"/>
    <property type="evidence" value="ECO:0007669"/>
    <property type="project" value="InterPro"/>
</dbReference>
<keyword evidence="2" id="KW-0472">Membrane</keyword>
<feature type="transmembrane region" description="Helical" evidence="2">
    <location>
        <begin position="182"/>
        <end position="199"/>
    </location>
</feature>
<dbReference type="PANTHER" id="PTHR11328">
    <property type="entry name" value="MAJOR FACILITATOR SUPERFAMILY DOMAIN-CONTAINING PROTEIN"/>
    <property type="match status" value="1"/>
</dbReference>
<keyword evidence="2" id="KW-1133">Transmembrane helix</keyword>
<dbReference type="CDD" id="cd17491">
    <property type="entry name" value="MFS_MFSD12"/>
    <property type="match status" value="1"/>
</dbReference>
<reference evidence="4 5" key="1">
    <citation type="submission" date="2025-04" db="UniProtKB">
        <authorList>
            <consortium name="RefSeq"/>
        </authorList>
    </citation>
    <scope>IDENTIFICATION</scope>
    <source>
        <tissue evidence="4 5">Tentacle</tissue>
    </source>
</reference>
<feature type="transmembrane region" description="Helical" evidence="2">
    <location>
        <begin position="431"/>
        <end position="453"/>
    </location>
</feature>
<accession>A0A6P8IKC9</accession>
<feature type="transmembrane region" description="Helical" evidence="2">
    <location>
        <begin position="509"/>
        <end position="530"/>
    </location>
</feature>
<feature type="transmembrane region" description="Helical" evidence="2">
    <location>
        <begin position="211"/>
        <end position="233"/>
    </location>
</feature>
<gene>
    <name evidence="4 5" type="primary">LOC116302280</name>
</gene>
<dbReference type="GeneID" id="116302280"/>
<comment type="similarity">
    <text evidence="1">Belongs to the major facilitator superfamily.</text>
</comment>
<feature type="transmembrane region" description="Helical" evidence="2">
    <location>
        <begin position="106"/>
        <end position="127"/>
    </location>
</feature>
<dbReference type="InterPro" id="IPR036259">
    <property type="entry name" value="MFS_trans_sf"/>
</dbReference>